<evidence type="ECO:0000313" key="3">
    <source>
        <dbReference type="Proteomes" id="UP000054466"/>
    </source>
</evidence>
<dbReference type="AlphaFoldDB" id="A0A0D1ZJ60"/>
<name>A0A0D1ZJ60_9EURO</name>
<dbReference type="PANTHER" id="PTHR28208">
    <property type="entry name" value="PHOSPHATIDATE PHOSPHATASE APP1"/>
    <property type="match status" value="1"/>
</dbReference>
<protein>
    <recommendedName>
        <fullName evidence="1">Phosphatidate phosphatase APP1 catalytic domain-containing protein</fullName>
    </recommendedName>
</protein>
<dbReference type="HOGENOM" id="CLU_030283_0_0_1"/>
<organism evidence="2 3">
    <name type="scientific">Cladophialophora immunda</name>
    <dbReference type="NCBI Taxonomy" id="569365"/>
    <lineage>
        <taxon>Eukaryota</taxon>
        <taxon>Fungi</taxon>
        <taxon>Dikarya</taxon>
        <taxon>Ascomycota</taxon>
        <taxon>Pezizomycotina</taxon>
        <taxon>Eurotiomycetes</taxon>
        <taxon>Chaetothyriomycetidae</taxon>
        <taxon>Chaetothyriales</taxon>
        <taxon>Herpotrichiellaceae</taxon>
        <taxon>Cladophialophora</taxon>
    </lineage>
</organism>
<dbReference type="STRING" id="569365.A0A0D1ZJ60"/>
<dbReference type="Pfam" id="PF09949">
    <property type="entry name" value="APP1_cat"/>
    <property type="match status" value="1"/>
</dbReference>
<proteinExistence type="predicted"/>
<dbReference type="GeneID" id="27346872"/>
<dbReference type="OrthoDB" id="414243at2759"/>
<feature type="domain" description="Phosphatidate phosphatase APP1 catalytic" evidence="1">
    <location>
        <begin position="289"/>
        <end position="441"/>
    </location>
</feature>
<dbReference type="GO" id="GO:0030479">
    <property type="term" value="C:actin cortical patch"/>
    <property type="evidence" value="ECO:0007669"/>
    <property type="project" value="TreeGrafter"/>
</dbReference>
<keyword evidence="3" id="KW-1185">Reference proteome</keyword>
<dbReference type="InterPro" id="IPR019236">
    <property type="entry name" value="APP1_cat"/>
</dbReference>
<dbReference type="RefSeq" id="XP_016248202.1">
    <property type="nucleotide sequence ID" value="XM_016394783.1"/>
</dbReference>
<dbReference type="Proteomes" id="UP000054466">
    <property type="component" value="Unassembled WGS sequence"/>
</dbReference>
<dbReference type="PANTHER" id="PTHR28208:SF1">
    <property type="entry name" value="FILAMENT ORGANIZATION PROTEIN APP1-LIKE, PUTATIVE (AFU_ORTHOLOGUE AFUA_1G06650)-RELATED"/>
    <property type="match status" value="1"/>
</dbReference>
<reference evidence="2 3" key="1">
    <citation type="submission" date="2015-01" db="EMBL/GenBank/DDBJ databases">
        <title>The Genome Sequence of Cladophialophora immunda CBS83496.</title>
        <authorList>
            <consortium name="The Broad Institute Genomics Platform"/>
            <person name="Cuomo C."/>
            <person name="de Hoog S."/>
            <person name="Gorbushina A."/>
            <person name="Stielow B."/>
            <person name="Teixiera M."/>
            <person name="Abouelleil A."/>
            <person name="Chapman S.B."/>
            <person name="Priest M."/>
            <person name="Young S.K."/>
            <person name="Wortman J."/>
            <person name="Nusbaum C."/>
            <person name="Birren B."/>
        </authorList>
    </citation>
    <scope>NUCLEOTIDE SEQUENCE [LARGE SCALE GENOMIC DNA]</scope>
    <source>
        <strain evidence="2 3">CBS 83496</strain>
    </source>
</reference>
<sequence>MKLPASLSFPSLRRFSPLPISPIPHHRPVQPLIWYLAHYRYHSALSRARLIPQSLGPVILRTFSIMPKGKDKSIMDLVDQKVNESALETQSRKDANFETIEAKLPKRWSKTEMSFIDKGTSLFGSKNPFGKKADPKDNIVWLLDNTAYRPIKPGKDSVQPWQAEFVACFFREGRKDLTKYVSSIADLVGLDGKAGVDDAARKRIEERIKSFVMAIAPARTMQIKIPCPGPTGIPHKRVLGPSNPNGISSQTLLTGGADDADGKTVVCTSEGDVFPDLKSNTRFVGPEGWGIISDIDDTVKVTMTSSPTGILQSTFADIPKTTPGMPEFYKVLNESLKSPAWFYLSASPYNLYPFLHDFLHSNYPQGTLILRDSSWMYLGGLLQSLTQGVKDYKTDRIEKIRSWLPNRKFVCIGDSTQSDPEAYAAMYAKYPDWIKAIYIRKVIEAPHMEAKNKNQRFIDAFKDVPDQVWRVFVDPKELADHIRHVAGVAHAGMVGNLLGL</sequence>
<dbReference type="VEuPathDB" id="FungiDB:PV07_07678"/>
<gene>
    <name evidence="2" type="ORF">PV07_07678</name>
</gene>
<evidence type="ECO:0000313" key="2">
    <source>
        <dbReference type="EMBL" id="KIW27986.1"/>
    </source>
</evidence>
<dbReference type="EMBL" id="KN847043">
    <property type="protein sequence ID" value="KIW27986.1"/>
    <property type="molecule type" value="Genomic_DNA"/>
</dbReference>
<evidence type="ECO:0000259" key="1">
    <source>
        <dbReference type="Pfam" id="PF09949"/>
    </source>
</evidence>
<dbReference type="GO" id="GO:0008195">
    <property type="term" value="F:phosphatidate phosphatase activity"/>
    <property type="evidence" value="ECO:0007669"/>
    <property type="project" value="InterPro"/>
</dbReference>
<dbReference type="InterPro" id="IPR052935">
    <property type="entry name" value="Mg2+_PAP"/>
</dbReference>
<accession>A0A0D1ZJ60</accession>